<evidence type="ECO:0000256" key="1">
    <source>
        <dbReference type="ARBA" id="ARBA00011073"/>
    </source>
</evidence>
<evidence type="ECO:0000313" key="7">
    <source>
        <dbReference type="EMBL" id="TCO42562.1"/>
    </source>
</evidence>
<dbReference type="InterPro" id="IPR050131">
    <property type="entry name" value="Peptidase_S8_subtilisin-like"/>
</dbReference>
<evidence type="ECO:0000256" key="3">
    <source>
        <dbReference type="ARBA" id="ARBA00022801"/>
    </source>
</evidence>
<dbReference type="PRINTS" id="PR00723">
    <property type="entry name" value="SUBTILISIN"/>
</dbReference>
<dbReference type="OrthoDB" id="9813435at2"/>
<evidence type="ECO:0000256" key="2">
    <source>
        <dbReference type="ARBA" id="ARBA00022670"/>
    </source>
</evidence>
<dbReference type="InterPro" id="IPR023828">
    <property type="entry name" value="Peptidase_S8_Ser-AS"/>
</dbReference>
<keyword evidence="2 5" id="KW-0645">Protease</keyword>
<dbReference type="InterPro" id="IPR015500">
    <property type="entry name" value="Peptidase_S8_subtilisin-rel"/>
</dbReference>
<dbReference type="Proteomes" id="UP000295573">
    <property type="component" value="Unassembled WGS sequence"/>
</dbReference>
<dbReference type="Gene3D" id="3.40.50.200">
    <property type="entry name" value="Peptidase S8/S53 domain"/>
    <property type="match status" value="1"/>
</dbReference>
<dbReference type="SUPFAM" id="SSF52743">
    <property type="entry name" value="Subtilisin-like"/>
    <property type="match status" value="1"/>
</dbReference>
<dbReference type="PROSITE" id="PS00137">
    <property type="entry name" value="SUBTILASE_HIS"/>
    <property type="match status" value="1"/>
</dbReference>
<comment type="caution">
    <text evidence="7">The sequence shown here is derived from an EMBL/GenBank/DDBJ whole genome shotgun (WGS) entry which is preliminary data.</text>
</comment>
<reference evidence="7 8" key="1">
    <citation type="journal article" date="2015" name="Stand. Genomic Sci.">
        <title>Genomic Encyclopedia of Bacterial and Archaeal Type Strains, Phase III: the genomes of soil and plant-associated and newly described type strains.</title>
        <authorList>
            <person name="Whitman W.B."/>
            <person name="Woyke T."/>
            <person name="Klenk H.P."/>
            <person name="Zhou Y."/>
            <person name="Lilburn T.G."/>
            <person name="Beck B.J."/>
            <person name="De Vos P."/>
            <person name="Vandamme P."/>
            <person name="Eisen J.A."/>
            <person name="Garrity G."/>
            <person name="Hugenholtz P."/>
            <person name="Kyrpides N.C."/>
        </authorList>
    </citation>
    <scope>NUCLEOTIDE SEQUENCE [LARGE SCALE GENOMIC DNA]</scope>
    <source>
        <strain evidence="7 8">VKM Ac-2541</strain>
    </source>
</reference>
<dbReference type="PROSITE" id="PS51892">
    <property type="entry name" value="SUBTILASE"/>
    <property type="match status" value="1"/>
</dbReference>
<dbReference type="Pfam" id="PF00082">
    <property type="entry name" value="Peptidase_S8"/>
    <property type="match status" value="1"/>
</dbReference>
<evidence type="ECO:0000256" key="5">
    <source>
        <dbReference type="PROSITE-ProRule" id="PRU01240"/>
    </source>
</evidence>
<dbReference type="InterPro" id="IPR022398">
    <property type="entry name" value="Peptidase_S8_His-AS"/>
</dbReference>
<dbReference type="PANTHER" id="PTHR43806:SF11">
    <property type="entry name" value="CEREVISIN-RELATED"/>
    <property type="match status" value="1"/>
</dbReference>
<organism evidence="7 8">
    <name type="scientific">Kribbella antiqua</name>
    <dbReference type="NCBI Taxonomy" id="2512217"/>
    <lineage>
        <taxon>Bacteria</taxon>
        <taxon>Bacillati</taxon>
        <taxon>Actinomycetota</taxon>
        <taxon>Actinomycetes</taxon>
        <taxon>Propionibacteriales</taxon>
        <taxon>Kribbellaceae</taxon>
        <taxon>Kribbella</taxon>
    </lineage>
</organism>
<dbReference type="AlphaFoldDB" id="A0A4R2IEF5"/>
<keyword evidence="3 5" id="KW-0378">Hydrolase</keyword>
<dbReference type="InterPro" id="IPR036852">
    <property type="entry name" value="Peptidase_S8/S53_dom_sf"/>
</dbReference>
<dbReference type="EMBL" id="SLWR01000013">
    <property type="protein sequence ID" value="TCO42562.1"/>
    <property type="molecule type" value="Genomic_DNA"/>
</dbReference>
<gene>
    <name evidence="7" type="ORF">EV646_113184</name>
</gene>
<name>A0A4R2IEF5_9ACTN</name>
<evidence type="ECO:0000256" key="4">
    <source>
        <dbReference type="ARBA" id="ARBA00022825"/>
    </source>
</evidence>
<comment type="similarity">
    <text evidence="1 5">Belongs to the peptidase S8 family.</text>
</comment>
<feature type="active site" description="Charge relay system" evidence="5">
    <location>
        <position position="259"/>
    </location>
</feature>
<dbReference type="RefSeq" id="WP_132155476.1">
    <property type="nucleotide sequence ID" value="NZ_SLWR01000013.1"/>
</dbReference>
<keyword evidence="4 5" id="KW-0720">Serine protease</keyword>
<dbReference type="GO" id="GO:0006508">
    <property type="term" value="P:proteolysis"/>
    <property type="evidence" value="ECO:0007669"/>
    <property type="project" value="UniProtKB-KW"/>
</dbReference>
<dbReference type="PROSITE" id="PS00138">
    <property type="entry name" value="SUBTILASE_SER"/>
    <property type="match status" value="1"/>
</dbReference>
<proteinExistence type="inferred from homology"/>
<keyword evidence="8" id="KW-1185">Reference proteome</keyword>
<protein>
    <submittedName>
        <fullName evidence="7">Serine protease AprX</fullName>
    </submittedName>
</protein>
<evidence type="ECO:0000259" key="6">
    <source>
        <dbReference type="Pfam" id="PF00082"/>
    </source>
</evidence>
<evidence type="ECO:0000313" key="8">
    <source>
        <dbReference type="Proteomes" id="UP000295573"/>
    </source>
</evidence>
<feature type="active site" description="Charge relay system" evidence="5">
    <location>
        <position position="428"/>
    </location>
</feature>
<dbReference type="InterPro" id="IPR000209">
    <property type="entry name" value="Peptidase_S8/S53_dom"/>
</dbReference>
<sequence>MATAQERRAAVADARATVRSLYGSELEAKSTDDFCLTVSLSRRSVAPGFGLEAVARAAPTGMPAIPTVVEFAAPATPPRVPIPRELSNWSAIGTETHADSTVAYPNTTMLRSALVHTARTSAYQVVGDVYNEIERLSGTSLGPAPEMVGVPQIPTLVTQICWLNHTLRTWAGPEVLADVCADHNVTSVDVPRRLEADATARNHTAIGYPAFFDAEHLTGKGITVAVIDTEVALRHPALRGRVVQRRNFTAEPWGNPSSHGTAVAGIIAADDIDNGGIAPGATIYNYKVLATSHLLNGDSFSGGLAIQHALEDGAAIANCSWGAGPVTSTKSPEAVAAEAAWALGMVVVKSAGNRGPGRATMTRPAEAEGIIVVGATDLDGKAVEDYSSRGPAGPRSGPDVVAPGGGAGGNIAACLIAGGFGDAGAGTSYAAPHVSGMLALWLEKDPTLDPGQLRDKLVNEAKRISRGTVSAKGKGLAHFA</sequence>
<dbReference type="GO" id="GO:0004252">
    <property type="term" value="F:serine-type endopeptidase activity"/>
    <property type="evidence" value="ECO:0007669"/>
    <property type="project" value="UniProtKB-UniRule"/>
</dbReference>
<accession>A0A4R2IEF5</accession>
<feature type="active site" description="Charge relay system" evidence="5">
    <location>
        <position position="228"/>
    </location>
</feature>
<dbReference type="PANTHER" id="PTHR43806">
    <property type="entry name" value="PEPTIDASE S8"/>
    <property type="match status" value="1"/>
</dbReference>
<feature type="domain" description="Peptidase S8/S53" evidence="6">
    <location>
        <begin position="219"/>
        <end position="465"/>
    </location>
</feature>